<feature type="domain" description="Calcineurin-like phosphoesterase" evidence="8">
    <location>
        <begin position="1"/>
        <end position="214"/>
    </location>
</feature>
<gene>
    <name evidence="7" type="primary">sbcD</name>
    <name evidence="10" type="ORF">OBO34_14930</name>
</gene>
<comment type="function">
    <text evidence="7">SbcCD cleaves DNA hairpin structures. These structures can inhibit DNA replication and are intermediates in certain DNA recombination reactions. The complex acts as a 3'-&gt;5' double strand exonuclease that can open hairpins. It also has a 5' single-strand endonuclease activity.</text>
</comment>
<comment type="similarity">
    <text evidence="1 7">Belongs to the SbcD family.</text>
</comment>
<dbReference type="PANTHER" id="PTHR30337">
    <property type="entry name" value="COMPONENT OF ATP-DEPENDENT DSDNA EXONUCLEASE"/>
    <property type="match status" value="1"/>
</dbReference>
<dbReference type="GO" id="GO:0008408">
    <property type="term" value="F:3'-5' exonuclease activity"/>
    <property type="evidence" value="ECO:0007669"/>
    <property type="project" value="InterPro"/>
</dbReference>
<evidence type="ECO:0000259" key="8">
    <source>
        <dbReference type="Pfam" id="PF00149"/>
    </source>
</evidence>
<dbReference type="InterPro" id="IPR050535">
    <property type="entry name" value="DNA_Repair-Maintenance_Comp"/>
</dbReference>
<evidence type="ECO:0000256" key="2">
    <source>
        <dbReference type="ARBA" id="ARBA00011322"/>
    </source>
</evidence>
<dbReference type="InterPro" id="IPR041796">
    <property type="entry name" value="Mre11_N"/>
</dbReference>
<dbReference type="SUPFAM" id="SSF56300">
    <property type="entry name" value="Metallo-dependent phosphatases"/>
    <property type="match status" value="1"/>
</dbReference>
<dbReference type="Pfam" id="PF00149">
    <property type="entry name" value="Metallophos"/>
    <property type="match status" value="1"/>
</dbReference>
<dbReference type="GO" id="GO:0006260">
    <property type="term" value="P:DNA replication"/>
    <property type="evidence" value="ECO:0007669"/>
    <property type="project" value="UniProtKB-KW"/>
</dbReference>
<evidence type="ECO:0000256" key="3">
    <source>
        <dbReference type="ARBA" id="ARBA00013365"/>
    </source>
</evidence>
<evidence type="ECO:0000259" key="9">
    <source>
        <dbReference type="Pfam" id="PF12320"/>
    </source>
</evidence>
<feature type="domain" description="Nuclease SbcCD subunit D C-terminal" evidence="9">
    <location>
        <begin position="273"/>
        <end position="362"/>
    </location>
</feature>
<keyword evidence="7" id="KW-0235">DNA replication</keyword>
<comment type="subunit">
    <text evidence="2 7">Heterodimer of SbcC and SbcD.</text>
</comment>
<keyword evidence="7" id="KW-0255">Endonuclease</keyword>
<protein>
    <recommendedName>
        <fullName evidence="3 7">Nuclease SbcCD subunit D</fullName>
    </recommendedName>
</protein>
<keyword evidence="11" id="KW-1185">Reference proteome</keyword>
<dbReference type="PANTHER" id="PTHR30337:SF0">
    <property type="entry name" value="NUCLEASE SBCCD SUBUNIT D"/>
    <property type="match status" value="1"/>
</dbReference>
<dbReference type="InterPro" id="IPR026843">
    <property type="entry name" value="SbcD_C"/>
</dbReference>
<sequence length="387" mass="43589">MKLIHLSDLHLGKRVNGFSMIEDQQYILKRILEIIKEEDADGVLIAGDVYDKTVPSAEAVQLFDDFLVRLSEEKRSVLIISGNHDSPERLSFGAQLMTASGVYLSPVYDGAVKPITFEDAFGSVHVFLLPFLKPAHARAVFPDKEINSYTDAVSAAIQQMDIDPQERNILVTHQFVTGSQSCDSEELSAGGTDHIEAGVFRPFDYVALGHLHSPQNIPIPPQEGKSKRQTRARYCGTPLKYSFSEVKHQKSVTVIELKEKGNLLLRTVPLIPRRQMREIRGSYMEVTAREQYQFADQSDYVHITLTDEEDIFDAIGKLRSIYPNLMKLDYDNSRVRAQGLETAAAAETKPPARLFADFFQMQNGQELSPSQESLVEKLVKAIWEDEK</sequence>
<evidence type="ECO:0000256" key="5">
    <source>
        <dbReference type="ARBA" id="ARBA00022801"/>
    </source>
</evidence>
<organism evidence="10 11">
    <name type="scientific">Hominibacterium faecale</name>
    <dbReference type="NCBI Taxonomy" id="2839743"/>
    <lineage>
        <taxon>Bacteria</taxon>
        <taxon>Bacillati</taxon>
        <taxon>Bacillota</taxon>
        <taxon>Clostridia</taxon>
        <taxon>Peptostreptococcales</taxon>
        <taxon>Anaerovoracaceae</taxon>
        <taxon>Hominibacterium</taxon>
    </lineage>
</organism>
<evidence type="ECO:0000313" key="10">
    <source>
        <dbReference type="EMBL" id="MCU7379639.1"/>
    </source>
</evidence>
<evidence type="ECO:0000256" key="4">
    <source>
        <dbReference type="ARBA" id="ARBA00022722"/>
    </source>
</evidence>
<dbReference type="InterPro" id="IPR029052">
    <property type="entry name" value="Metallo-depent_PP-like"/>
</dbReference>
<name>A0A9J6QVW3_9FIRM</name>
<accession>A0A9J6QVW3</accession>
<dbReference type="GO" id="GO:0004519">
    <property type="term" value="F:endonuclease activity"/>
    <property type="evidence" value="ECO:0007669"/>
    <property type="project" value="UniProtKB-KW"/>
</dbReference>
<dbReference type="InterPro" id="IPR004593">
    <property type="entry name" value="SbcD"/>
</dbReference>
<keyword evidence="6 7" id="KW-0269">Exonuclease</keyword>
<evidence type="ECO:0000256" key="7">
    <source>
        <dbReference type="RuleBase" id="RU363069"/>
    </source>
</evidence>
<keyword evidence="7" id="KW-0233">DNA recombination</keyword>
<comment type="caution">
    <text evidence="10">The sequence shown here is derived from an EMBL/GenBank/DDBJ whole genome shotgun (WGS) entry which is preliminary data.</text>
</comment>
<evidence type="ECO:0000313" key="11">
    <source>
        <dbReference type="Proteomes" id="UP001065549"/>
    </source>
</evidence>
<dbReference type="AlphaFoldDB" id="A0A9J6QVW3"/>
<keyword evidence="4 7" id="KW-0540">Nuclease</keyword>
<keyword evidence="5 7" id="KW-0378">Hydrolase</keyword>
<proteinExistence type="inferred from homology"/>
<dbReference type="Pfam" id="PF12320">
    <property type="entry name" value="SbcD_C"/>
    <property type="match status" value="1"/>
</dbReference>
<dbReference type="NCBIfam" id="TIGR00619">
    <property type="entry name" value="sbcd"/>
    <property type="match status" value="1"/>
</dbReference>
<dbReference type="GO" id="GO:0006310">
    <property type="term" value="P:DNA recombination"/>
    <property type="evidence" value="ECO:0007669"/>
    <property type="project" value="UniProtKB-KW"/>
</dbReference>
<evidence type="ECO:0000256" key="6">
    <source>
        <dbReference type="ARBA" id="ARBA00022839"/>
    </source>
</evidence>
<dbReference type="EMBL" id="JAOSHN010000006">
    <property type="protein sequence ID" value="MCU7379639.1"/>
    <property type="molecule type" value="Genomic_DNA"/>
</dbReference>
<dbReference type="RefSeq" id="WP_253020944.1">
    <property type="nucleotide sequence ID" value="NZ_JAOSHN010000006.1"/>
</dbReference>
<evidence type="ECO:0000256" key="1">
    <source>
        <dbReference type="ARBA" id="ARBA00010555"/>
    </source>
</evidence>
<dbReference type="Gene3D" id="3.60.21.10">
    <property type="match status" value="1"/>
</dbReference>
<reference evidence="10" key="1">
    <citation type="submission" date="2022-09" db="EMBL/GenBank/DDBJ databases">
        <title>Culturomic study of gut microbiota in children with autism spectrum disorder.</title>
        <authorList>
            <person name="Efimov B.A."/>
            <person name="Chaplin A.V."/>
            <person name="Sokolova S.R."/>
            <person name="Pikina A.P."/>
            <person name="Korzhanova M."/>
            <person name="Belova V."/>
            <person name="Korostin D."/>
        </authorList>
    </citation>
    <scope>NUCLEOTIDE SEQUENCE</scope>
    <source>
        <strain evidence="10">ASD5510</strain>
    </source>
</reference>
<dbReference type="CDD" id="cd00840">
    <property type="entry name" value="MPP_Mre11_N"/>
    <property type="match status" value="1"/>
</dbReference>
<dbReference type="InterPro" id="IPR004843">
    <property type="entry name" value="Calcineurin-like_PHP"/>
</dbReference>
<dbReference type="Proteomes" id="UP001065549">
    <property type="component" value="Unassembled WGS sequence"/>
</dbReference>